<dbReference type="Proteomes" id="UP001595935">
    <property type="component" value="Unassembled WGS sequence"/>
</dbReference>
<gene>
    <name evidence="1" type="ORF">ACFO5S_04705</name>
</gene>
<evidence type="ECO:0000313" key="1">
    <source>
        <dbReference type="EMBL" id="MFC4746729.1"/>
    </source>
</evidence>
<accession>A0ABV9P9K7</accession>
<keyword evidence="2" id="KW-1185">Reference proteome</keyword>
<name>A0ABV9P9K7_9FLAO</name>
<dbReference type="EMBL" id="JBHSGV010000002">
    <property type="protein sequence ID" value="MFC4746729.1"/>
    <property type="molecule type" value="Genomic_DNA"/>
</dbReference>
<comment type="caution">
    <text evidence="1">The sequence shown here is derived from an EMBL/GenBank/DDBJ whole genome shotgun (WGS) entry which is preliminary data.</text>
</comment>
<evidence type="ECO:0000313" key="2">
    <source>
        <dbReference type="Proteomes" id="UP001595935"/>
    </source>
</evidence>
<proteinExistence type="predicted"/>
<dbReference type="RefSeq" id="WP_213256262.1">
    <property type="nucleotide sequence ID" value="NZ_JAGYWA010000002.1"/>
</dbReference>
<protein>
    <submittedName>
        <fullName evidence="1">Uncharacterized protein</fullName>
    </submittedName>
</protein>
<reference evidence="2" key="1">
    <citation type="journal article" date="2019" name="Int. J. Syst. Evol. Microbiol.">
        <title>The Global Catalogue of Microorganisms (GCM) 10K type strain sequencing project: providing services to taxonomists for standard genome sequencing and annotation.</title>
        <authorList>
            <consortium name="The Broad Institute Genomics Platform"/>
            <consortium name="The Broad Institute Genome Sequencing Center for Infectious Disease"/>
            <person name="Wu L."/>
            <person name="Ma J."/>
        </authorList>
    </citation>
    <scope>NUCLEOTIDE SEQUENCE [LARGE SCALE GENOMIC DNA]</scope>
    <source>
        <strain evidence="2">WYCCWR 13023</strain>
    </source>
</reference>
<sequence>MSYLKGLVIDKYKSVDLGIDDTTISNSGYLSDLSLDSINKAITNLNYIITQTTGVITWGVDRFMVDSDPEGSLCKDENDIELADVPNSVMINLLLEIKNFKTQYQNTTNLKNIVGQAFTIIKSNPNAYKRFPNSDFHFATTINDVYITLILEQNDLNLTESLYINQLNTNF</sequence>
<organism evidence="1 2">
    <name type="scientific">Flavobacterium branchiicola</name>
    <dbReference type="NCBI Taxonomy" id="1114875"/>
    <lineage>
        <taxon>Bacteria</taxon>
        <taxon>Pseudomonadati</taxon>
        <taxon>Bacteroidota</taxon>
        <taxon>Flavobacteriia</taxon>
        <taxon>Flavobacteriales</taxon>
        <taxon>Flavobacteriaceae</taxon>
        <taxon>Flavobacterium</taxon>
    </lineage>
</organism>